<accession>A0A841TVI6</accession>
<name>A0A841TVI6_9BACL</name>
<keyword evidence="2" id="KW-1185">Reference proteome</keyword>
<proteinExistence type="predicted"/>
<reference evidence="1 2" key="1">
    <citation type="submission" date="2020-08" db="EMBL/GenBank/DDBJ databases">
        <title>Cohnella phylogeny.</title>
        <authorList>
            <person name="Dunlap C."/>
        </authorList>
    </citation>
    <scope>NUCLEOTIDE SEQUENCE [LARGE SCALE GENOMIC DNA]</scope>
    <source>
        <strain evidence="1 2">DSM 25239</strain>
    </source>
</reference>
<gene>
    <name evidence="1" type="ORF">H7B90_12865</name>
</gene>
<organism evidence="1 2">
    <name type="scientific">Cohnella xylanilytica</name>
    <dbReference type="NCBI Taxonomy" id="557555"/>
    <lineage>
        <taxon>Bacteria</taxon>
        <taxon>Bacillati</taxon>
        <taxon>Bacillota</taxon>
        <taxon>Bacilli</taxon>
        <taxon>Bacillales</taxon>
        <taxon>Paenibacillaceae</taxon>
        <taxon>Cohnella</taxon>
    </lineage>
</organism>
<comment type="caution">
    <text evidence="1">The sequence shown here is derived from an EMBL/GenBank/DDBJ whole genome shotgun (WGS) entry which is preliminary data.</text>
</comment>
<sequence>MNAGDRYVFVGYAFLNSLSSSSVLQFGDTIDSVNMKDWVLAIQRRKANFYRDELAYSSYSLFSLPKLVPTSSPPVRFSSCSRNGRIQVGSSRITGASSSSLVRYGNGGGPVAAESRIVNIRHFNAGAPADFRE</sequence>
<protein>
    <submittedName>
        <fullName evidence="1">Spore germination protein GerPE</fullName>
    </submittedName>
</protein>
<dbReference type="AlphaFoldDB" id="A0A841TVI6"/>
<dbReference type="Pfam" id="PF10970">
    <property type="entry name" value="GerPE"/>
    <property type="match status" value="1"/>
</dbReference>
<evidence type="ECO:0000313" key="1">
    <source>
        <dbReference type="EMBL" id="MBB6692296.1"/>
    </source>
</evidence>
<dbReference type="Proteomes" id="UP000553776">
    <property type="component" value="Unassembled WGS sequence"/>
</dbReference>
<dbReference type="RefSeq" id="WP_185136287.1">
    <property type="nucleotide sequence ID" value="NZ_JACJVR010000051.1"/>
</dbReference>
<dbReference type="InterPro" id="IPR024496">
    <property type="entry name" value="Spore_germ_GerPE"/>
</dbReference>
<dbReference type="EMBL" id="JACJVR010000051">
    <property type="protein sequence ID" value="MBB6692296.1"/>
    <property type="molecule type" value="Genomic_DNA"/>
</dbReference>
<evidence type="ECO:0000313" key="2">
    <source>
        <dbReference type="Proteomes" id="UP000553776"/>
    </source>
</evidence>